<dbReference type="Gene3D" id="1.10.443.10">
    <property type="entry name" value="Intergrase catalytic core"/>
    <property type="match status" value="1"/>
</dbReference>
<feature type="domain" description="Core-binding (CB)" evidence="14">
    <location>
        <begin position="1"/>
        <end position="85"/>
    </location>
</feature>
<evidence type="ECO:0000313" key="16">
    <source>
        <dbReference type="Proteomes" id="UP000002985"/>
    </source>
</evidence>
<feature type="active site" evidence="11">
    <location>
        <position position="146"/>
    </location>
</feature>
<dbReference type="InterPro" id="IPR010998">
    <property type="entry name" value="Integrase_recombinase_N"/>
</dbReference>
<comment type="caution">
    <text evidence="15">The sequence shown here is derived from an EMBL/GenBank/DDBJ whole genome shotgun (WGS) entry which is preliminary data.</text>
</comment>
<dbReference type="GO" id="GO:0007059">
    <property type="term" value="P:chromosome segregation"/>
    <property type="evidence" value="ECO:0007669"/>
    <property type="project" value="UniProtKB-UniRule"/>
</dbReference>
<dbReference type="NCBIfam" id="NF001399">
    <property type="entry name" value="PRK00283.1"/>
    <property type="match status" value="1"/>
</dbReference>
<keyword evidence="10 11" id="KW-0131">Cell cycle</keyword>
<evidence type="ECO:0000256" key="9">
    <source>
        <dbReference type="ARBA" id="ARBA00023172"/>
    </source>
</evidence>
<dbReference type="GO" id="GO:0006313">
    <property type="term" value="P:DNA transposition"/>
    <property type="evidence" value="ECO:0007669"/>
    <property type="project" value="UniProtKB-UniRule"/>
</dbReference>
<dbReference type="NCBIfam" id="TIGR02225">
    <property type="entry name" value="recomb_XerD"/>
    <property type="match status" value="1"/>
</dbReference>
<dbReference type="SUPFAM" id="SSF56349">
    <property type="entry name" value="DNA breaking-rejoining enzymes"/>
    <property type="match status" value="1"/>
</dbReference>
<dbReference type="InterPro" id="IPR023009">
    <property type="entry name" value="Tyrosine_recombinase_XerC/XerD"/>
</dbReference>
<keyword evidence="4 11" id="KW-0963">Cytoplasm</keyword>
<dbReference type="NCBIfam" id="NF040815">
    <property type="entry name" value="recomb_XerA_Arch"/>
    <property type="match status" value="1"/>
</dbReference>
<evidence type="ECO:0000256" key="5">
    <source>
        <dbReference type="ARBA" id="ARBA00022618"/>
    </source>
</evidence>
<evidence type="ECO:0000256" key="7">
    <source>
        <dbReference type="ARBA" id="ARBA00022908"/>
    </source>
</evidence>
<dbReference type="InterPro" id="IPR011010">
    <property type="entry name" value="DNA_brk_join_enz"/>
</dbReference>
<dbReference type="CDD" id="cd00798">
    <property type="entry name" value="INT_XerDC_C"/>
    <property type="match status" value="1"/>
</dbReference>
<dbReference type="InterPro" id="IPR002104">
    <property type="entry name" value="Integrase_catalytic"/>
</dbReference>
<accession>I3IKC5</accession>
<dbReference type="PANTHER" id="PTHR30349">
    <property type="entry name" value="PHAGE INTEGRASE-RELATED"/>
    <property type="match status" value="1"/>
</dbReference>
<dbReference type="OrthoDB" id="9801717at2"/>
<feature type="active site" description="O-(3'-phospho-DNA)-tyrosine intermediate" evidence="11">
    <location>
        <position position="270"/>
    </location>
</feature>
<dbReference type="PANTHER" id="PTHR30349:SF77">
    <property type="entry name" value="TYROSINE RECOMBINASE XERC"/>
    <property type="match status" value="1"/>
</dbReference>
<evidence type="ECO:0000256" key="8">
    <source>
        <dbReference type="ARBA" id="ARBA00023125"/>
    </source>
</evidence>
<comment type="subcellular location">
    <subcellularLocation>
        <location evidence="1 11">Cytoplasm</location>
    </subcellularLocation>
</comment>
<evidence type="ECO:0000256" key="12">
    <source>
        <dbReference type="NCBIfam" id="TIGR02224"/>
    </source>
</evidence>
<keyword evidence="9 11" id="KW-0233">DNA recombination</keyword>
<keyword evidence="16" id="KW-1185">Reference proteome</keyword>
<evidence type="ECO:0000256" key="1">
    <source>
        <dbReference type="ARBA" id="ARBA00004496"/>
    </source>
</evidence>
<dbReference type="GO" id="GO:0005737">
    <property type="term" value="C:cytoplasm"/>
    <property type="evidence" value="ECO:0007669"/>
    <property type="project" value="UniProtKB-SubCell"/>
</dbReference>
<comment type="similarity">
    <text evidence="2 11">Belongs to the 'phage' integrase family. XerC subfamily.</text>
</comment>
<dbReference type="Pfam" id="PF00589">
    <property type="entry name" value="Phage_integrase"/>
    <property type="match status" value="1"/>
</dbReference>
<dbReference type="InterPro" id="IPR044068">
    <property type="entry name" value="CB"/>
</dbReference>
<feature type="active site" evidence="11">
    <location>
        <position position="235"/>
    </location>
</feature>
<dbReference type="InterPro" id="IPR011931">
    <property type="entry name" value="Recomb_XerC"/>
</dbReference>
<proteinExistence type="inferred from homology"/>
<keyword evidence="5 11" id="KW-0132">Cell division</keyword>
<evidence type="ECO:0000256" key="4">
    <source>
        <dbReference type="ARBA" id="ARBA00022490"/>
    </source>
</evidence>
<evidence type="ECO:0000256" key="2">
    <source>
        <dbReference type="ARBA" id="ARBA00006657"/>
    </source>
</evidence>
<keyword evidence="7 11" id="KW-0229">DNA integration</keyword>
<feature type="domain" description="Tyr recombinase" evidence="13">
    <location>
        <begin position="106"/>
        <end position="283"/>
    </location>
</feature>
<dbReference type="PROSITE" id="PS51898">
    <property type="entry name" value="TYR_RECOMBINASE"/>
    <property type="match status" value="1"/>
</dbReference>
<keyword evidence="8 11" id="KW-0238">DNA-binding</keyword>
<comment type="function">
    <text evidence="11">Site-specific tyrosine recombinase, which acts by catalyzing the cutting and rejoining of the recombining DNA molecules. The XerC-XerD complex is essential to convert dimers of the bacterial chromosome into monomers to permit their segregation at cell division. It also contributes to the segregational stability of plasmids.</text>
</comment>
<comment type="similarity">
    <text evidence="3">Belongs to the 'phage' integrase family. XerD subfamily.</text>
</comment>
<feature type="active site" evidence="11">
    <location>
        <position position="238"/>
    </location>
</feature>
<name>I3IKC5_9BACT</name>
<dbReference type="EMBL" id="BAFH01000003">
    <property type="protein sequence ID" value="GAB62170.1"/>
    <property type="molecule type" value="Genomic_DNA"/>
</dbReference>
<dbReference type="PROSITE" id="PS51900">
    <property type="entry name" value="CB"/>
    <property type="match status" value="1"/>
</dbReference>
<dbReference type="GO" id="GO:0003677">
    <property type="term" value="F:DNA binding"/>
    <property type="evidence" value="ECO:0007669"/>
    <property type="project" value="UniProtKB-UniRule"/>
</dbReference>
<dbReference type="GO" id="GO:0009037">
    <property type="term" value="F:tyrosine-based site-specific recombinase activity"/>
    <property type="evidence" value="ECO:0007669"/>
    <property type="project" value="UniProtKB-UniRule"/>
</dbReference>
<feature type="active site" evidence="11">
    <location>
        <position position="170"/>
    </location>
</feature>
<comment type="subunit">
    <text evidence="11">Forms a cyclic heterotetrameric complex composed of two molecules of XerC and two molecules of XerD.</text>
</comment>
<evidence type="ECO:0000256" key="6">
    <source>
        <dbReference type="ARBA" id="ARBA00022829"/>
    </source>
</evidence>
<evidence type="ECO:0000313" key="15">
    <source>
        <dbReference type="EMBL" id="GAB62170.1"/>
    </source>
</evidence>
<sequence>MQDYVNKYLAHIEHDKNFSLQTLRAYQNDLNQYLSFLRNERCCDLGNVSRLLLRKFLAFLKEQGYSKATIARKLVSIRSLHKYLCREGILEFNPVENIRTPKLERKLPEFMSVNDTEVLLNQPDLHSSLSIRDSAMMETLYSTGIRVSELVGIDVADVNFLEGVVKVKGKGKKERLLPIGNYALNAIRLYLDKRGSDNQALFLNKCGGRLTDRSVARALEKYIKKAGLSSKISPHTFRHSFATHLLDQGADLRFVQELLGHANLSTTQIYTHITTERLKQVYDRTHPRA</sequence>
<organism evidence="15 16">
    <name type="scientific">Candidatus Jettenia caeni</name>
    <dbReference type="NCBI Taxonomy" id="247490"/>
    <lineage>
        <taxon>Bacteria</taxon>
        <taxon>Pseudomonadati</taxon>
        <taxon>Planctomycetota</taxon>
        <taxon>Candidatus Brocadiia</taxon>
        <taxon>Candidatus Brocadiales</taxon>
        <taxon>Candidatus Brocadiaceae</taxon>
        <taxon>Candidatus Jettenia</taxon>
    </lineage>
</organism>
<evidence type="ECO:0000259" key="14">
    <source>
        <dbReference type="PROSITE" id="PS51900"/>
    </source>
</evidence>
<reference evidence="15 16" key="1">
    <citation type="journal article" date="2012" name="FEBS Lett.">
        <title>Anammox organism KSU-1 expresses a NirK-type copper-containing nitrite reductase instead of a NirS-type with cytochrome cd1.</title>
        <authorList>
            <person name="Hira D."/>
            <person name="Toh H."/>
            <person name="Migita C.T."/>
            <person name="Okubo H."/>
            <person name="Nishiyama T."/>
            <person name="Hattori M."/>
            <person name="Furukawa K."/>
            <person name="Fujii T."/>
        </authorList>
    </citation>
    <scope>NUCLEOTIDE SEQUENCE [LARGE SCALE GENOMIC DNA]</scope>
</reference>
<dbReference type="AlphaFoldDB" id="I3IKC5"/>
<evidence type="ECO:0000259" key="13">
    <source>
        <dbReference type="PROSITE" id="PS51898"/>
    </source>
</evidence>
<dbReference type="eggNOG" id="COG4974">
    <property type="taxonomic scope" value="Bacteria"/>
</dbReference>
<dbReference type="STRING" id="247490.KSU1_C0574"/>
<dbReference type="InterPro" id="IPR011932">
    <property type="entry name" value="Recomb_XerD"/>
</dbReference>
<dbReference type="HAMAP" id="MF_01808">
    <property type="entry name" value="Recomb_XerC_XerD"/>
    <property type="match status" value="1"/>
</dbReference>
<dbReference type="Gene3D" id="1.10.150.130">
    <property type="match status" value="1"/>
</dbReference>
<evidence type="ECO:0000256" key="11">
    <source>
        <dbReference type="HAMAP-Rule" id="MF_01808"/>
    </source>
</evidence>
<dbReference type="NCBIfam" id="TIGR02224">
    <property type="entry name" value="recomb_XerC"/>
    <property type="match status" value="1"/>
</dbReference>
<dbReference type="InterPro" id="IPR013762">
    <property type="entry name" value="Integrase-like_cat_sf"/>
</dbReference>
<dbReference type="InterPro" id="IPR004107">
    <property type="entry name" value="Integrase_SAM-like_N"/>
</dbReference>
<protein>
    <recommendedName>
        <fullName evidence="11 12">Tyrosine recombinase XerC</fullName>
    </recommendedName>
</protein>
<feature type="active site" evidence="11">
    <location>
        <position position="261"/>
    </location>
</feature>
<dbReference type="Proteomes" id="UP000002985">
    <property type="component" value="Unassembled WGS sequence"/>
</dbReference>
<gene>
    <name evidence="11" type="primary">xerC</name>
    <name evidence="15" type="ORF">KSU1_C0574</name>
</gene>
<evidence type="ECO:0000256" key="3">
    <source>
        <dbReference type="ARBA" id="ARBA00010450"/>
    </source>
</evidence>
<dbReference type="Pfam" id="PF02899">
    <property type="entry name" value="Phage_int_SAM_1"/>
    <property type="match status" value="1"/>
</dbReference>
<dbReference type="GO" id="GO:0051301">
    <property type="term" value="P:cell division"/>
    <property type="evidence" value="ECO:0007669"/>
    <property type="project" value="UniProtKB-UniRule"/>
</dbReference>
<keyword evidence="6 11" id="KW-0159">Chromosome partition</keyword>
<dbReference type="InterPro" id="IPR050090">
    <property type="entry name" value="Tyrosine_recombinase_XerCD"/>
</dbReference>
<evidence type="ECO:0000256" key="10">
    <source>
        <dbReference type="ARBA" id="ARBA00023306"/>
    </source>
</evidence>